<feature type="region of interest" description="Disordered" evidence="1">
    <location>
        <begin position="45"/>
        <end position="75"/>
    </location>
</feature>
<evidence type="ECO:0000256" key="2">
    <source>
        <dbReference type="SAM" id="SignalP"/>
    </source>
</evidence>
<feature type="signal peptide" evidence="2">
    <location>
        <begin position="1"/>
        <end position="20"/>
    </location>
</feature>
<protein>
    <submittedName>
        <fullName evidence="3">Y43F4A.1 protein</fullName>
    </submittedName>
</protein>
<feature type="compositionally biased region" description="Low complexity" evidence="1">
    <location>
        <begin position="64"/>
        <end position="75"/>
    </location>
</feature>
<gene>
    <name evidence="3" type="primary">Y43F4A.1</name>
    <name evidence="3" type="ORF">g.52858</name>
</gene>
<proteinExistence type="predicted"/>
<reference evidence="3" key="1">
    <citation type="submission" date="2015-01" db="EMBL/GenBank/DDBJ databases">
        <title>Transcriptome Assembly of Fopius arisanus.</title>
        <authorList>
            <person name="Geib S."/>
        </authorList>
    </citation>
    <scope>NUCLEOTIDE SEQUENCE</scope>
</reference>
<dbReference type="EMBL" id="GBYB01000085">
    <property type="protein sequence ID" value="JAG69852.1"/>
    <property type="molecule type" value="Transcribed_RNA"/>
</dbReference>
<organism evidence="3">
    <name type="scientific">Fopius arisanus</name>
    <dbReference type="NCBI Taxonomy" id="64838"/>
    <lineage>
        <taxon>Eukaryota</taxon>
        <taxon>Metazoa</taxon>
        <taxon>Ecdysozoa</taxon>
        <taxon>Arthropoda</taxon>
        <taxon>Hexapoda</taxon>
        <taxon>Insecta</taxon>
        <taxon>Pterygota</taxon>
        <taxon>Neoptera</taxon>
        <taxon>Endopterygota</taxon>
        <taxon>Hymenoptera</taxon>
        <taxon>Apocrita</taxon>
        <taxon>Ichneumonoidea</taxon>
        <taxon>Braconidae</taxon>
        <taxon>Opiinae</taxon>
        <taxon>Fopius</taxon>
    </lineage>
</organism>
<evidence type="ECO:0000256" key="1">
    <source>
        <dbReference type="SAM" id="MobiDB-lite"/>
    </source>
</evidence>
<feature type="chain" id="PRO_5002201397" evidence="2">
    <location>
        <begin position="21"/>
        <end position="142"/>
    </location>
</feature>
<name>A0A0C9QWI8_9HYME</name>
<keyword evidence="2" id="KW-0732">Signal</keyword>
<accession>A0A0C9QWI8</accession>
<dbReference type="AlphaFoldDB" id="A0A0C9QWI8"/>
<sequence length="142" mass="16265">MVNIFFSGVFLMFVAFSADARPQFQNDLVEVDGFVFDGPVERSNKFPNNNRRTFPDFPPPNPNPEITGTTTTTPSPDMTRCLQNCPVRKLKYFLFESSNFEWAIRGIHYRKLTRNYGEKFLTILGFTFTSLSVTEDDDLSGL</sequence>
<evidence type="ECO:0000313" key="3">
    <source>
        <dbReference type="EMBL" id="JAG69852.1"/>
    </source>
</evidence>